<gene>
    <name evidence="12" type="ORF">CGE01nite_27810</name>
</gene>
<dbReference type="EC" id="2.7.13.3" evidence="2"/>
<keyword evidence="8" id="KW-0902">Two-component regulatory system</keyword>
<keyword evidence="4" id="KW-0808">Transferase</keyword>
<proteinExistence type="predicted"/>
<comment type="caution">
    <text evidence="12">The sequence shown here is derived from an EMBL/GenBank/DDBJ whole genome shotgun (WGS) entry which is preliminary data.</text>
</comment>
<dbReference type="AlphaFoldDB" id="A0A4Y3KRF2"/>
<evidence type="ECO:0000256" key="9">
    <source>
        <dbReference type="SAM" id="Phobius"/>
    </source>
</evidence>
<keyword evidence="13" id="KW-1185">Reference proteome</keyword>
<evidence type="ECO:0000256" key="4">
    <source>
        <dbReference type="ARBA" id="ARBA00022679"/>
    </source>
</evidence>
<dbReference type="Pfam" id="PF02518">
    <property type="entry name" value="HATPase_c"/>
    <property type="match status" value="1"/>
</dbReference>
<dbReference type="PANTHER" id="PTHR24421">
    <property type="entry name" value="NITRATE/NITRITE SENSOR PROTEIN NARX-RELATED"/>
    <property type="match status" value="1"/>
</dbReference>
<keyword evidence="3" id="KW-0597">Phosphoprotein</keyword>
<keyword evidence="6 12" id="KW-0418">Kinase</keyword>
<dbReference type="InterPro" id="IPR003594">
    <property type="entry name" value="HATPase_dom"/>
</dbReference>
<keyword evidence="9" id="KW-0812">Transmembrane</keyword>
<dbReference type="GO" id="GO:0046983">
    <property type="term" value="F:protein dimerization activity"/>
    <property type="evidence" value="ECO:0007669"/>
    <property type="project" value="InterPro"/>
</dbReference>
<name>A0A4Y3KRF2_9CELL</name>
<dbReference type="GO" id="GO:0000155">
    <property type="term" value="F:phosphorelay sensor kinase activity"/>
    <property type="evidence" value="ECO:0007669"/>
    <property type="project" value="InterPro"/>
</dbReference>
<feature type="transmembrane region" description="Helical" evidence="9">
    <location>
        <begin position="96"/>
        <end position="115"/>
    </location>
</feature>
<keyword evidence="9" id="KW-0472">Membrane</keyword>
<dbReference type="GO" id="GO:0005524">
    <property type="term" value="F:ATP binding"/>
    <property type="evidence" value="ECO:0007669"/>
    <property type="project" value="UniProtKB-KW"/>
</dbReference>
<dbReference type="InterPro" id="IPR050482">
    <property type="entry name" value="Sensor_HK_TwoCompSys"/>
</dbReference>
<evidence type="ECO:0000259" key="10">
    <source>
        <dbReference type="Pfam" id="PF02518"/>
    </source>
</evidence>
<dbReference type="InterPro" id="IPR036890">
    <property type="entry name" value="HATPase_C_sf"/>
</dbReference>
<feature type="domain" description="Histidine kinase/HSP90-like ATPase" evidence="10">
    <location>
        <begin position="268"/>
        <end position="363"/>
    </location>
</feature>
<accession>A0A4Y3KRF2</accession>
<protein>
    <recommendedName>
        <fullName evidence="2">histidine kinase</fullName>
        <ecNumber evidence="2">2.7.13.3</ecNumber>
    </recommendedName>
</protein>
<evidence type="ECO:0000256" key="5">
    <source>
        <dbReference type="ARBA" id="ARBA00022741"/>
    </source>
</evidence>
<feature type="transmembrane region" description="Helical" evidence="9">
    <location>
        <begin position="121"/>
        <end position="142"/>
    </location>
</feature>
<dbReference type="GO" id="GO:0016020">
    <property type="term" value="C:membrane"/>
    <property type="evidence" value="ECO:0007669"/>
    <property type="project" value="InterPro"/>
</dbReference>
<dbReference type="CDD" id="cd16917">
    <property type="entry name" value="HATPase_UhpB-NarQ-NarX-like"/>
    <property type="match status" value="1"/>
</dbReference>
<dbReference type="Gene3D" id="3.30.565.10">
    <property type="entry name" value="Histidine kinase-like ATPase, C-terminal domain"/>
    <property type="match status" value="1"/>
</dbReference>
<comment type="catalytic activity">
    <reaction evidence="1">
        <text>ATP + protein L-histidine = ADP + protein N-phospho-L-histidine.</text>
        <dbReference type="EC" id="2.7.13.3"/>
    </reaction>
</comment>
<evidence type="ECO:0000313" key="12">
    <source>
        <dbReference type="EMBL" id="GEA85530.1"/>
    </source>
</evidence>
<organism evidence="12 13">
    <name type="scientific">Cellulomonas gelida</name>
    <dbReference type="NCBI Taxonomy" id="1712"/>
    <lineage>
        <taxon>Bacteria</taxon>
        <taxon>Bacillati</taxon>
        <taxon>Actinomycetota</taxon>
        <taxon>Actinomycetes</taxon>
        <taxon>Micrococcales</taxon>
        <taxon>Cellulomonadaceae</taxon>
        <taxon>Cellulomonas</taxon>
    </lineage>
</organism>
<feature type="domain" description="Signal transduction histidine kinase subgroup 3 dimerisation and phosphoacceptor" evidence="11">
    <location>
        <begin position="158"/>
        <end position="222"/>
    </location>
</feature>
<evidence type="ECO:0000259" key="11">
    <source>
        <dbReference type="Pfam" id="PF07730"/>
    </source>
</evidence>
<evidence type="ECO:0000256" key="7">
    <source>
        <dbReference type="ARBA" id="ARBA00022840"/>
    </source>
</evidence>
<sequence>MLRRLADALAAVVVLGVFWLPPTLEHQGWRLAAGLSLAALVGAAMLTRERLPAVLVGGVGVATLVAAALGLTDDFMLAAAWCLYPLAVRRATSARRLVVGLIVTLLLVSVTVGFPDDARQAAQWAILSVVAPGVAWLLGTAVGRQLDAARDAARAATRLEVAREVHDVVGHALGLLSAQAGVARSLPDATDADLREALAEIEQRARHTLTEVQELVGTLRAADPDESDDVALAPQLHELVARTRAAGVQVDERVSLDEPVRDATALVVFRIVQESLANAVRHAPGAPCTVVVESVGTDVRVQVRDHGPGARQRGPGVGRAEGAGVGPGFGLTGMRERAHLVGGTVQWGNHPEGGFEVNALLPARARGEVSTSG</sequence>
<evidence type="ECO:0000256" key="3">
    <source>
        <dbReference type="ARBA" id="ARBA00022553"/>
    </source>
</evidence>
<keyword evidence="7" id="KW-0067">ATP-binding</keyword>
<reference evidence="12 13" key="1">
    <citation type="submission" date="2019-06" db="EMBL/GenBank/DDBJ databases">
        <title>Whole genome shotgun sequence of Cellulomonas gelida NBRC 3748.</title>
        <authorList>
            <person name="Hosoyama A."/>
            <person name="Uohara A."/>
            <person name="Ohji S."/>
            <person name="Ichikawa N."/>
        </authorList>
    </citation>
    <scope>NUCLEOTIDE SEQUENCE [LARGE SCALE GENOMIC DNA]</scope>
    <source>
        <strain evidence="12 13">NBRC 3748</strain>
    </source>
</reference>
<dbReference type="InterPro" id="IPR011712">
    <property type="entry name" value="Sig_transdc_His_kin_sub3_dim/P"/>
</dbReference>
<keyword evidence="5" id="KW-0547">Nucleotide-binding</keyword>
<evidence type="ECO:0000256" key="2">
    <source>
        <dbReference type="ARBA" id="ARBA00012438"/>
    </source>
</evidence>
<evidence type="ECO:0000256" key="1">
    <source>
        <dbReference type="ARBA" id="ARBA00000085"/>
    </source>
</evidence>
<dbReference type="Pfam" id="PF07730">
    <property type="entry name" value="HisKA_3"/>
    <property type="match status" value="1"/>
</dbReference>
<dbReference type="EMBL" id="BJLQ01000038">
    <property type="protein sequence ID" value="GEA85530.1"/>
    <property type="molecule type" value="Genomic_DNA"/>
</dbReference>
<evidence type="ECO:0000313" key="13">
    <source>
        <dbReference type="Proteomes" id="UP000320461"/>
    </source>
</evidence>
<feature type="transmembrane region" description="Helical" evidence="9">
    <location>
        <begin position="54"/>
        <end position="84"/>
    </location>
</feature>
<keyword evidence="9" id="KW-1133">Transmembrane helix</keyword>
<dbReference type="Proteomes" id="UP000320461">
    <property type="component" value="Unassembled WGS sequence"/>
</dbReference>
<evidence type="ECO:0000256" key="8">
    <source>
        <dbReference type="ARBA" id="ARBA00023012"/>
    </source>
</evidence>
<evidence type="ECO:0000256" key="6">
    <source>
        <dbReference type="ARBA" id="ARBA00022777"/>
    </source>
</evidence>
<dbReference type="PANTHER" id="PTHR24421:SF10">
    <property type="entry name" value="NITRATE_NITRITE SENSOR PROTEIN NARQ"/>
    <property type="match status" value="1"/>
</dbReference>
<dbReference type="SUPFAM" id="SSF55874">
    <property type="entry name" value="ATPase domain of HSP90 chaperone/DNA topoisomerase II/histidine kinase"/>
    <property type="match status" value="1"/>
</dbReference>
<dbReference type="Gene3D" id="1.20.5.1930">
    <property type="match status" value="1"/>
</dbReference>